<protein>
    <submittedName>
        <fullName evidence="1">Uncharacterized protein</fullName>
    </submittedName>
</protein>
<reference evidence="1" key="1">
    <citation type="submission" date="2020-10" db="EMBL/GenBank/DDBJ databases">
        <title>Sequencing the genomes of 1000 actinobacteria strains.</title>
        <authorList>
            <person name="Klenk H.-P."/>
        </authorList>
    </citation>
    <scope>NUCLEOTIDE SEQUENCE</scope>
    <source>
        <strain evidence="1">DSM 46832</strain>
    </source>
</reference>
<comment type="caution">
    <text evidence="1">The sequence shown here is derived from an EMBL/GenBank/DDBJ whole genome shotgun (WGS) entry which is preliminary data.</text>
</comment>
<dbReference type="EMBL" id="JADBEB010000001">
    <property type="protein sequence ID" value="MBE1487660.1"/>
    <property type="molecule type" value="Genomic_DNA"/>
</dbReference>
<dbReference type="Proteomes" id="UP000649753">
    <property type="component" value="Unassembled WGS sequence"/>
</dbReference>
<keyword evidence="2" id="KW-1185">Reference proteome</keyword>
<dbReference type="RefSeq" id="WP_192767469.1">
    <property type="nucleotide sequence ID" value="NZ_JADBEB010000001.1"/>
</dbReference>
<sequence length="184" mass="19510">MRVGPAIDEQWVVEVAQAMLDRAAAVQPAQAAAERRVFDVLRQAYFADPKRALAGGDRGGGQLKFGLPGVEELLTPVLLNASAGVLAHLASLGVLNVAVASTRGVRRLLGLEPGAPRVDRAAPTRTVADAPVEDSTPALTADQWIEVRSIVTRALVRHGRMSPQRAELLAAAIIGDGFTERRPE</sequence>
<accession>A0A927MAT9</accession>
<gene>
    <name evidence="1" type="ORF">H4W31_003298</name>
</gene>
<name>A0A927MAT9_9ACTN</name>
<evidence type="ECO:0000313" key="2">
    <source>
        <dbReference type="Proteomes" id="UP000649753"/>
    </source>
</evidence>
<proteinExistence type="predicted"/>
<organism evidence="1 2">
    <name type="scientific">Plantactinospora soyae</name>
    <dbReference type="NCBI Taxonomy" id="1544732"/>
    <lineage>
        <taxon>Bacteria</taxon>
        <taxon>Bacillati</taxon>
        <taxon>Actinomycetota</taxon>
        <taxon>Actinomycetes</taxon>
        <taxon>Micromonosporales</taxon>
        <taxon>Micromonosporaceae</taxon>
        <taxon>Plantactinospora</taxon>
    </lineage>
</organism>
<evidence type="ECO:0000313" key="1">
    <source>
        <dbReference type="EMBL" id="MBE1487660.1"/>
    </source>
</evidence>
<dbReference type="AlphaFoldDB" id="A0A927MAT9"/>